<sequence length="418" mass="46639">MQWLNLGLFLIEAVVYFSVMTAFLHFRRSLGLGVFLAALGVMHFMETYLAAVFYVELPFGTVSPGSSIFFAGKLMMILMLYIKEDAATVRQPIYGLFLGNLLTVGIAQILQLHAAVTLPGGRAADMAFLDEMGWLMVWGTTILYVDAIAIILLYERLGRFVDNVVVRFAISGAVMLTFDQVAFFSVLHILLGVPLPVFFGGWYAKLLAVLIYSSLFAVYLRIDQNDRWFASSRQIKDIFHDLTFRERYQALLAKAGVDGLTGLLDRGRYEVDGPELVRKSLAMRQSISMVIVDADHFKEVNDRFGHQRGDTVLRDLAACLSRSARSSDHLSRFGGEEFVILLSDTDHEKALEVAERLRVDIAANITRPDGAPLTVSIGVATAPEDGRTLDLILSRADERLYQAKNNGRDRVHGRLGKF</sequence>
<accession>A0A7W6S6H8</accession>
<keyword evidence="3" id="KW-0472">Membrane</keyword>
<feature type="transmembrane region" description="Helical" evidence="3">
    <location>
        <begin position="33"/>
        <end position="55"/>
    </location>
</feature>
<comment type="catalytic activity">
    <reaction evidence="2">
        <text>2 GTP = 3',3'-c-di-GMP + 2 diphosphate</text>
        <dbReference type="Rhea" id="RHEA:24898"/>
        <dbReference type="ChEBI" id="CHEBI:33019"/>
        <dbReference type="ChEBI" id="CHEBI:37565"/>
        <dbReference type="ChEBI" id="CHEBI:58805"/>
        <dbReference type="EC" id="2.7.7.65"/>
    </reaction>
</comment>
<keyword evidence="3" id="KW-0812">Transmembrane</keyword>
<dbReference type="RefSeq" id="WP_148146375.1">
    <property type="nucleotide sequence ID" value="NZ_JACIGW010000001.1"/>
</dbReference>
<dbReference type="GO" id="GO:0043709">
    <property type="term" value="P:cell adhesion involved in single-species biofilm formation"/>
    <property type="evidence" value="ECO:0007669"/>
    <property type="project" value="TreeGrafter"/>
</dbReference>
<evidence type="ECO:0000313" key="6">
    <source>
        <dbReference type="EMBL" id="MBB4409551.1"/>
    </source>
</evidence>
<dbReference type="Proteomes" id="UP000524535">
    <property type="component" value="Unassembled WGS sequence"/>
</dbReference>
<evidence type="ECO:0000256" key="3">
    <source>
        <dbReference type="SAM" id="Phobius"/>
    </source>
</evidence>
<dbReference type="Proteomes" id="UP000576087">
    <property type="component" value="Unassembled WGS sequence"/>
</dbReference>
<dbReference type="InterPro" id="IPR029787">
    <property type="entry name" value="Nucleotide_cyclase"/>
</dbReference>
<evidence type="ECO:0000259" key="4">
    <source>
        <dbReference type="PROSITE" id="PS50887"/>
    </source>
</evidence>
<dbReference type="EMBL" id="JACIGY010000001">
    <property type="protein sequence ID" value="MBB4409551.1"/>
    <property type="molecule type" value="Genomic_DNA"/>
</dbReference>
<dbReference type="EC" id="2.7.7.65" evidence="1"/>
<name>A0A7W6S6H8_9HYPH</name>
<dbReference type="PANTHER" id="PTHR45138">
    <property type="entry name" value="REGULATORY COMPONENTS OF SENSORY TRANSDUCTION SYSTEM"/>
    <property type="match status" value="1"/>
</dbReference>
<feature type="transmembrane region" description="Helical" evidence="3">
    <location>
        <begin position="93"/>
        <end position="114"/>
    </location>
</feature>
<feature type="transmembrane region" description="Helical" evidence="3">
    <location>
        <begin position="202"/>
        <end position="222"/>
    </location>
</feature>
<dbReference type="PANTHER" id="PTHR45138:SF9">
    <property type="entry name" value="DIGUANYLATE CYCLASE DGCM-RELATED"/>
    <property type="match status" value="1"/>
</dbReference>
<dbReference type="GO" id="GO:1902201">
    <property type="term" value="P:negative regulation of bacterial-type flagellum-dependent cell motility"/>
    <property type="evidence" value="ECO:0007669"/>
    <property type="project" value="TreeGrafter"/>
</dbReference>
<keyword evidence="3" id="KW-1133">Transmembrane helix</keyword>
<dbReference type="InterPro" id="IPR048533">
    <property type="entry name" value="VUPS"/>
</dbReference>
<dbReference type="AlphaFoldDB" id="A0A7W6S6H8"/>
<dbReference type="NCBIfam" id="TIGR00254">
    <property type="entry name" value="GGDEF"/>
    <property type="match status" value="1"/>
</dbReference>
<dbReference type="EMBL" id="JACIGW010000001">
    <property type="protein sequence ID" value="MBB4348055.1"/>
    <property type="molecule type" value="Genomic_DNA"/>
</dbReference>
<dbReference type="Pfam" id="PF20973">
    <property type="entry name" value="VUPS"/>
    <property type="match status" value="1"/>
</dbReference>
<dbReference type="InterPro" id="IPR000160">
    <property type="entry name" value="GGDEF_dom"/>
</dbReference>
<dbReference type="InterPro" id="IPR043128">
    <property type="entry name" value="Rev_trsase/Diguanyl_cyclase"/>
</dbReference>
<dbReference type="Pfam" id="PF00990">
    <property type="entry name" value="GGDEF"/>
    <property type="match status" value="1"/>
</dbReference>
<organism evidence="5 8">
    <name type="scientific">Aliirhizobium cellulosilyticum</name>
    <dbReference type="NCBI Taxonomy" id="393664"/>
    <lineage>
        <taxon>Bacteria</taxon>
        <taxon>Pseudomonadati</taxon>
        <taxon>Pseudomonadota</taxon>
        <taxon>Alphaproteobacteria</taxon>
        <taxon>Hyphomicrobiales</taxon>
        <taxon>Rhizobiaceae</taxon>
        <taxon>Aliirhizobium</taxon>
    </lineage>
</organism>
<feature type="transmembrane region" description="Helical" evidence="3">
    <location>
        <begin position="134"/>
        <end position="154"/>
    </location>
</feature>
<evidence type="ECO:0000256" key="1">
    <source>
        <dbReference type="ARBA" id="ARBA00012528"/>
    </source>
</evidence>
<protein>
    <recommendedName>
        <fullName evidence="1">diguanylate cyclase</fullName>
        <ecNumber evidence="1">2.7.7.65</ecNumber>
    </recommendedName>
</protein>
<dbReference type="GO" id="GO:0005886">
    <property type="term" value="C:plasma membrane"/>
    <property type="evidence" value="ECO:0007669"/>
    <property type="project" value="TreeGrafter"/>
</dbReference>
<dbReference type="InterPro" id="IPR050469">
    <property type="entry name" value="Diguanylate_Cyclase"/>
</dbReference>
<dbReference type="CDD" id="cd01949">
    <property type="entry name" value="GGDEF"/>
    <property type="match status" value="1"/>
</dbReference>
<dbReference type="FunFam" id="3.30.70.270:FF:000001">
    <property type="entry name" value="Diguanylate cyclase domain protein"/>
    <property type="match status" value="1"/>
</dbReference>
<proteinExistence type="predicted"/>
<dbReference type="GO" id="GO:0052621">
    <property type="term" value="F:diguanylate cyclase activity"/>
    <property type="evidence" value="ECO:0007669"/>
    <property type="project" value="UniProtKB-EC"/>
</dbReference>
<feature type="domain" description="GGDEF" evidence="4">
    <location>
        <begin position="285"/>
        <end position="416"/>
    </location>
</feature>
<dbReference type="SMART" id="SM00267">
    <property type="entry name" value="GGDEF"/>
    <property type="match status" value="1"/>
</dbReference>
<dbReference type="EMBL" id="JACIHM010000001">
    <property type="protein sequence ID" value="MBB4444240.1"/>
    <property type="molecule type" value="Genomic_DNA"/>
</dbReference>
<gene>
    <name evidence="6" type="ORF">GGE31_000022</name>
    <name evidence="5" type="ORF">GGE33_001763</name>
    <name evidence="7" type="ORF">GGE35_000022</name>
</gene>
<evidence type="ECO:0000313" key="7">
    <source>
        <dbReference type="EMBL" id="MBB4444240.1"/>
    </source>
</evidence>
<dbReference type="Proteomes" id="UP000520770">
    <property type="component" value="Unassembled WGS sequence"/>
</dbReference>
<comment type="caution">
    <text evidence="5">The sequence shown here is derived from an EMBL/GenBank/DDBJ whole genome shotgun (WGS) entry which is preliminary data.</text>
</comment>
<dbReference type="PROSITE" id="PS50887">
    <property type="entry name" value="GGDEF"/>
    <property type="match status" value="1"/>
</dbReference>
<feature type="transmembrane region" description="Helical" evidence="3">
    <location>
        <begin position="6"/>
        <end position="26"/>
    </location>
</feature>
<evidence type="ECO:0000313" key="8">
    <source>
        <dbReference type="Proteomes" id="UP000520770"/>
    </source>
</evidence>
<evidence type="ECO:0000313" key="5">
    <source>
        <dbReference type="EMBL" id="MBB4348055.1"/>
    </source>
</evidence>
<reference evidence="8 9" key="1">
    <citation type="submission" date="2020-08" db="EMBL/GenBank/DDBJ databases">
        <title>Genomic Encyclopedia of Type Strains, Phase IV (KMG-V): Genome sequencing to study the core and pangenomes of soil and plant-associated prokaryotes.</title>
        <authorList>
            <person name="Whitman W."/>
        </authorList>
    </citation>
    <scope>NUCLEOTIDE SEQUENCE [LARGE SCALE GENOMIC DNA]</scope>
    <source>
        <strain evidence="6 9">SEMIA 444</strain>
        <strain evidence="5 8">SEMIA 448</strain>
        <strain evidence="7 10">SEMIA 452</strain>
    </source>
</reference>
<evidence type="ECO:0000256" key="2">
    <source>
        <dbReference type="ARBA" id="ARBA00034247"/>
    </source>
</evidence>
<evidence type="ECO:0000313" key="10">
    <source>
        <dbReference type="Proteomes" id="UP000576087"/>
    </source>
</evidence>
<dbReference type="Gene3D" id="3.30.70.270">
    <property type="match status" value="1"/>
</dbReference>
<dbReference type="SUPFAM" id="SSF55073">
    <property type="entry name" value="Nucleotide cyclase"/>
    <property type="match status" value="1"/>
</dbReference>
<keyword evidence="9" id="KW-1185">Reference proteome</keyword>
<feature type="transmembrane region" description="Helical" evidence="3">
    <location>
        <begin position="61"/>
        <end position="81"/>
    </location>
</feature>
<evidence type="ECO:0000313" key="9">
    <source>
        <dbReference type="Proteomes" id="UP000524535"/>
    </source>
</evidence>
<feature type="transmembrane region" description="Helical" evidence="3">
    <location>
        <begin position="166"/>
        <end position="190"/>
    </location>
</feature>